<dbReference type="Proteomes" id="UP000593561">
    <property type="component" value="Unassembled WGS sequence"/>
</dbReference>
<dbReference type="AlphaFoldDB" id="A0A7J8QUQ5"/>
<dbReference type="EMBL" id="JABFAC010000001">
    <property type="protein sequence ID" value="MBA0605324.1"/>
    <property type="molecule type" value="Genomic_DNA"/>
</dbReference>
<accession>A0A7J8QUQ5</accession>
<keyword evidence="2" id="KW-1185">Reference proteome</keyword>
<comment type="caution">
    <text evidence="1">The sequence shown here is derived from an EMBL/GenBank/DDBJ whole genome shotgun (WGS) entry which is preliminary data.</text>
</comment>
<reference evidence="1 2" key="1">
    <citation type="journal article" date="2019" name="Genome Biol. Evol.">
        <title>Insights into the evolution of the New World diploid cottons (Gossypium, subgenus Houzingenia) based on genome sequencing.</title>
        <authorList>
            <person name="Grover C.E."/>
            <person name="Arick M.A. 2nd"/>
            <person name="Thrash A."/>
            <person name="Conover J.L."/>
            <person name="Sanders W.S."/>
            <person name="Peterson D.G."/>
            <person name="Frelichowski J.E."/>
            <person name="Scheffler J.A."/>
            <person name="Scheffler B.E."/>
            <person name="Wendel J.F."/>
        </authorList>
    </citation>
    <scope>NUCLEOTIDE SEQUENCE [LARGE SCALE GENOMIC DNA]</scope>
    <source>
        <strain evidence="1">27</strain>
        <tissue evidence="1">Leaf</tissue>
    </source>
</reference>
<evidence type="ECO:0000313" key="2">
    <source>
        <dbReference type="Proteomes" id="UP000593561"/>
    </source>
</evidence>
<gene>
    <name evidence="1" type="ORF">Godav_017912</name>
</gene>
<protein>
    <submittedName>
        <fullName evidence="1">Uncharacterized protein</fullName>
    </submittedName>
</protein>
<sequence length="46" mass="5380">VHQHLLKSVPRHFIYLANANLRPAYLRISKRGMGEFVVNLVNNQKH</sequence>
<proteinExistence type="predicted"/>
<evidence type="ECO:0000313" key="1">
    <source>
        <dbReference type="EMBL" id="MBA0605324.1"/>
    </source>
</evidence>
<feature type="non-terminal residue" evidence="1">
    <location>
        <position position="1"/>
    </location>
</feature>
<organism evidence="1 2">
    <name type="scientific">Gossypium davidsonii</name>
    <name type="common">Davidson's cotton</name>
    <name type="synonym">Gossypium klotzschianum subsp. davidsonii</name>
    <dbReference type="NCBI Taxonomy" id="34287"/>
    <lineage>
        <taxon>Eukaryota</taxon>
        <taxon>Viridiplantae</taxon>
        <taxon>Streptophyta</taxon>
        <taxon>Embryophyta</taxon>
        <taxon>Tracheophyta</taxon>
        <taxon>Spermatophyta</taxon>
        <taxon>Magnoliopsida</taxon>
        <taxon>eudicotyledons</taxon>
        <taxon>Gunneridae</taxon>
        <taxon>Pentapetalae</taxon>
        <taxon>rosids</taxon>
        <taxon>malvids</taxon>
        <taxon>Malvales</taxon>
        <taxon>Malvaceae</taxon>
        <taxon>Malvoideae</taxon>
        <taxon>Gossypium</taxon>
    </lineage>
</organism>
<name>A0A7J8QUQ5_GOSDV</name>